<protein>
    <submittedName>
        <fullName evidence="9">MFS transporter</fullName>
    </submittedName>
</protein>
<evidence type="ECO:0000256" key="6">
    <source>
        <dbReference type="ARBA" id="ARBA00023136"/>
    </source>
</evidence>
<evidence type="ECO:0000256" key="7">
    <source>
        <dbReference type="SAM" id="Phobius"/>
    </source>
</evidence>
<dbReference type="PANTHER" id="PTHR23513:SF11">
    <property type="entry name" value="STAPHYLOFERRIN A TRANSPORTER"/>
    <property type="match status" value="1"/>
</dbReference>
<dbReference type="GO" id="GO:0005886">
    <property type="term" value="C:plasma membrane"/>
    <property type="evidence" value="ECO:0007669"/>
    <property type="project" value="UniProtKB-SubCell"/>
</dbReference>
<feature type="transmembrane region" description="Helical" evidence="7">
    <location>
        <begin position="325"/>
        <end position="347"/>
    </location>
</feature>
<feature type="transmembrane region" description="Helical" evidence="7">
    <location>
        <begin position="271"/>
        <end position="291"/>
    </location>
</feature>
<proteinExistence type="predicted"/>
<comment type="caution">
    <text evidence="9">The sequence shown here is derived from an EMBL/GenBank/DDBJ whole genome shotgun (WGS) entry which is preliminary data.</text>
</comment>
<sequence length="414" mass="43860">MCQQSLPEKDNTVPKTDVSLPPLSYTLFRALLSVALIANVAVWMQNVAAAWLMTSLSTSPLMVALIQTAISLPAFFFGIPAGVLADRVDRRKLLLSIYVWMMLASTLLVVVVELDVVGPWSLLCLVFLSGIGSALTLPVLQASISDTVPGASLLPAITLNSIAYNTARALGPALAGLIIAGVGVHAVFVLNLVLLLIVLLVLVFCYTTVARPQPPNAAISAVREGLVYVRNERLLHGYLLRVIAFTGCASSLWAMLPLISKLVVDGEGSYGYLLSSLGFGSVIGGFSLSWLRTRCADLDSLLSLSTILFAVSMLVVAWIPPLPVMYVMLILGGMAWINFTSPINAAFQGGLPAWVMARAIAVFLLSFQVAMAVGGVIWGLVASVFGVTQALSAAAIGMMLSLLLARRYPTPGGQ</sequence>
<feature type="domain" description="Major facilitator superfamily (MFS) profile" evidence="8">
    <location>
        <begin position="19"/>
        <end position="407"/>
    </location>
</feature>
<dbReference type="CDD" id="cd06173">
    <property type="entry name" value="MFS_MefA_like"/>
    <property type="match status" value="1"/>
</dbReference>
<keyword evidence="3" id="KW-1003">Cell membrane</keyword>
<evidence type="ECO:0000259" key="8">
    <source>
        <dbReference type="PROSITE" id="PS50850"/>
    </source>
</evidence>
<keyword evidence="5 7" id="KW-1133">Transmembrane helix</keyword>
<organism evidence="9 10">
    <name type="scientific">Pseudomonas marginalis</name>
    <name type="common">Pseudomonas panacis</name>
    <dbReference type="NCBI Taxonomy" id="298"/>
    <lineage>
        <taxon>Bacteria</taxon>
        <taxon>Pseudomonadati</taxon>
        <taxon>Pseudomonadota</taxon>
        <taxon>Gammaproteobacteria</taxon>
        <taxon>Pseudomonadales</taxon>
        <taxon>Pseudomonadaceae</taxon>
        <taxon>Pseudomonas</taxon>
    </lineage>
</organism>
<dbReference type="Proteomes" id="UP000316123">
    <property type="component" value="Unassembled WGS sequence"/>
</dbReference>
<feature type="transmembrane region" description="Helical" evidence="7">
    <location>
        <begin position="173"/>
        <end position="206"/>
    </location>
</feature>
<feature type="transmembrane region" description="Helical" evidence="7">
    <location>
        <begin position="298"/>
        <end position="319"/>
    </location>
</feature>
<name>A0A9X9BPJ7_PSEMA</name>
<keyword evidence="4 7" id="KW-0812">Transmembrane</keyword>
<evidence type="ECO:0000256" key="5">
    <source>
        <dbReference type="ARBA" id="ARBA00022989"/>
    </source>
</evidence>
<dbReference type="GO" id="GO:0022857">
    <property type="term" value="F:transmembrane transporter activity"/>
    <property type="evidence" value="ECO:0007669"/>
    <property type="project" value="InterPro"/>
</dbReference>
<dbReference type="Gene3D" id="1.20.1250.20">
    <property type="entry name" value="MFS general substrate transporter like domains"/>
    <property type="match status" value="1"/>
</dbReference>
<feature type="transmembrane region" description="Helical" evidence="7">
    <location>
        <begin position="97"/>
        <end position="114"/>
    </location>
</feature>
<dbReference type="Pfam" id="PF05977">
    <property type="entry name" value="MFS_3"/>
    <property type="match status" value="1"/>
</dbReference>
<dbReference type="OrthoDB" id="9775268at2"/>
<dbReference type="PROSITE" id="PS50850">
    <property type="entry name" value="MFS"/>
    <property type="match status" value="1"/>
</dbReference>
<keyword evidence="6 7" id="KW-0472">Membrane</keyword>
<dbReference type="PANTHER" id="PTHR23513">
    <property type="entry name" value="INTEGRAL MEMBRANE EFFLUX PROTEIN-RELATED"/>
    <property type="match status" value="1"/>
</dbReference>
<feature type="transmembrane region" description="Helical" evidence="7">
    <location>
        <begin position="30"/>
        <end position="52"/>
    </location>
</feature>
<evidence type="ECO:0000256" key="3">
    <source>
        <dbReference type="ARBA" id="ARBA00022475"/>
    </source>
</evidence>
<dbReference type="SUPFAM" id="SSF103473">
    <property type="entry name" value="MFS general substrate transporter"/>
    <property type="match status" value="1"/>
</dbReference>
<feature type="transmembrane region" description="Helical" evidence="7">
    <location>
        <begin position="64"/>
        <end position="85"/>
    </location>
</feature>
<evidence type="ECO:0000256" key="1">
    <source>
        <dbReference type="ARBA" id="ARBA00004651"/>
    </source>
</evidence>
<feature type="transmembrane region" description="Helical" evidence="7">
    <location>
        <begin position="238"/>
        <end position="259"/>
    </location>
</feature>
<feature type="transmembrane region" description="Helical" evidence="7">
    <location>
        <begin position="359"/>
        <end position="381"/>
    </location>
</feature>
<feature type="transmembrane region" description="Helical" evidence="7">
    <location>
        <begin position="387"/>
        <end position="405"/>
    </location>
</feature>
<evidence type="ECO:0000313" key="10">
    <source>
        <dbReference type="Proteomes" id="UP000316123"/>
    </source>
</evidence>
<dbReference type="AlphaFoldDB" id="A0A9X9BPJ7"/>
<gene>
    <name evidence="9" type="ORF">FIV41_20480</name>
</gene>
<keyword evidence="2" id="KW-0813">Transport</keyword>
<dbReference type="EMBL" id="VFEQ01000014">
    <property type="protein sequence ID" value="TWR56167.1"/>
    <property type="molecule type" value="Genomic_DNA"/>
</dbReference>
<reference evidence="9 10" key="1">
    <citation type="submission" date="2019-06" db="EMBL/GenBank/DDBJ databases">
        <title>Pseudomonas bimorpha sp. nov. isolated from bovine raw milk and skim milk concentrate.</title>
        <authorList>
            <person name="Hofmann K."/>
            <person name="Huptas C."/>
            <person name="Doll E."/>
            <person name="Scherer S."/>
            <person name="Wenning M."/>
        </authorList>
    </citation>
    <scope>NUCLEOTIDE SEQUENCE [LARGE SCALE GENOMIC DNA]</scope>
    <source>
        <strain evidence="9 10">DSM 13124</strain>
    </source>
</reference>
<dbReference type="InterPro" id="IPR020846">
    <property type="entry name" value="MFS_dom"/>
</dbReference>
<comment type="subcellular location">
    <subcellularLocation>
        <location evidence="1">Cell membrane</location>
        <topology evidence="1">Multi-pass membrane protein</topology>
    </subcellularLocation>
</comment>
<dbReference type="InterPro" id="IPR010290">
    <property type="entry name" value="TM_effector"/>
</dbReference>
<dbReference type="InterPro" id="IPR036259">
    <property type="entry name" value="MFS_trans_sf"/>
</dbReference>
<evidence type="ECO:0000313" key="9">
    <source>
        <dbReference type="EMBL" id="TWR56167.1"/>
    </source>
</evidence>
<accession>A0A9X9BPJ7</accession>
<evidence type="ECO:0000256" key="4">
    <source>
        <dbReference type="ARBA" id="ARBA00022692"/>
    </source>
</evidence>
<feature type="transmembrane region" description="Helical" evidence="7">
    <location>
        <begin position="147"/>
        <end position="167"/>
    </location>
</feature>
<feature type="transmembrane region" description="Helical" evidence="7">
    <location>
        <begin position="120"/>
        <end position="140"/>
    </location>
</feature>
<evidence type="ECO:0000256" key="2">
    <source>
        <dbReference type="ARBA" id="ARBA00022448"/>
    </source>
</evidence>